<dbReference type="SUPFAM" id="SSF51735">
    <property type="entry name" value="NAD(P)-binding Rossmann-fold domains"/>
    <property type="match status" value="1"/>
</dbReference>
<dbReference type="InterPro" id="IPR014189">
    <property type="entry name" value="Quinone_OxRdtase_PIG3"/>
</dbReference>
<evidence type="ECO:0000313" key="4">
    <source>
        <dbReference type="EMBL" id="CAL1240457.1"/>
    </source>
</evidence>
<dbReference type="EMBL" id="OZ026884">
    <property type="protein sequence ID" value="CAL1240457.1"/>
    <property type="molecule type" value="Genomic_DNA"/>
</dbReference>
<name>A0ABP1C9B8_9GAMM</name>
<dbReference type="SUPFAM" id="SSF50129">
    <property type="entry name" value="GroES-like"/>
    <property type="match status" value="1"/>
</dbReference>
<dbReference type="InterPro" id="IPR002364">
    <property type="entry name" value="Quin_OxRdtase/zeta-crystal_CS"/>
</dbReference>
<organism evidence="4 5">
    <name type="scientific">Candidatus Methylocalor cossyra</name>
    <dbReference type="NCBI Taxonomy" id="3108543"/>
    <lineage>
        <taxon>Bacteria</taxon>
        <taxon>Pseudomonadati</taxon>
        <taxon>Pseudomonadota</taxon>
        <taxon>Gammaproteobacteria</taxon>
        <taxon>Methylococcales</taxon>
        <taxon>Methylococcaceae</taxon>
        <taxon>Candidatus Methylocalor</taxon>
    </lineage>
</organism>
<dbReference type="PANTHER" id="PTHR48106">
    <property type="entry name" value="QUINONE OXIDOREDUCTASE PIG3-RELATED"/>
    <property type="match status" value="1"/>
</dbReference>
<gene>
    <name evidence="4" type="ORF">MECH1_V1_1681</name>
</gene>
<dbReference type="InterPro" id="IPR013149">
    <property type="entry name" value="ADH-like_C"/>
</dbReference>
<keyword evidence="1" id="KW-0521">NADP</keyword>
<dbReference type="NCBIfam" id="TIGR02824">
    <property type="entry name" value="quinone_pig3"/>
    <property type="match status" value="1"/>
</dbReference>
<dbReference type="Proteomes" id="UP001497493">
    <property type="component" value="Chromosome"/>
</dbReference>
<keyword evidence="2" id="KW-0560">Oxidoreductase</keyword>
<feature type="domain" description="Enoyl reductase (ER)" evidence="3">
    <location>
        <begin position="18"/>
        <end position="330"/>
    </location>
</feature>
<dbReference type="PANTHER" id="PTHR48106:SF8">
    <property type="entry name" value="OS02G0805600 PROTEIN"/>
    <property type="match status" value="1"/>
</dbReference>
<evidence type="ECO:0000259" key="3">
    <source>
        <dbReference type="SMART" id="SM00829"/>
    </source>
</evidence>
<evidence type="ECO:0000256" key="1">
    <source>
        <dbReference type="ARBA" id="ARBA00022857"/>
    </source>
</evidence>
<proteinExistence type="predicted"/>
<protein>
    <submittedName>
        <fullName evidence="4">NAD(P)H quinone oxidoreductase, PIG3 family</fullName>
    </submittedName>
</protein>
<dbReference type="Pfam" id="PF08240">
    <property type="entry name" value="ADH_N"/>
    <property type="match status" value="1"/>
</dbReference>
<reference evidence="4 5" key="1">
    <citation type="submission" date="2024-04" db="EMBL/GenBank/DDBJ databases">
        <authorList>
            <person name="Cremers G."/>
        </authorList>
    </citation>
    <scope>NUCLEOTIDE SEQUENCE [LARGE SCALE GENOMIC DNA]</scope>
    <source>
        <strain evidence="4">MeCH1-AG</strain>
    </source>
</reference>
<dbReference type="InterPro" id="IPR011032">
    <property type="entry name" value="GroES-like_sf"/>
</dbReference>
<dbReference type="Gene3D" id="3.40.50.720">
    <property type="entry name" value="NAD(P)-binding Rossmann-like Domain"/>
    <property type="match status" value="1"/>
</dbReference>
<evidence type="ECO:0000256" key="2">
    <source>
        <dbReference type="ARBA" id="ARBA00023002"/>
    </source>
</evidence>
<keyword evidence="5" id="KW-1185">Reference proteome</keyword>
<dbReference type="RefSeq" id="WP_348757053.1">
    <property type="nucleotide sequence ID" value="NZ_OZ026884.1"/>
</dbReference>
<dbReference type="InterPro" id="IPR020843">
    <property type="entry name" value="ER"/>
</dbReference>
<evidence type="ECO:0000313" key="5">
    <source>
        <dbReference type="Proteomes" id="UP001497493"/>
    </source>
</evidence>
<dbReference type="CDD" id="cd05276">
    <property type="entry name" value="p53_inducible_oxidoreductase"/>
    <property type="match status" value="1"/>
</dbReference>
<dbReference type="SMART" id="SM00829">
    <property type="entry name" value="PKS_ER"/>
    <property type="match status" value="1"/>
</dbReference>
<dbReference type="InterPro" id="IPR013154">
    <property type="entry name" value="ADH-like_N"/>
</dbReference>
<dbReference type="Gene3D" id="3.90.180.10">
    <property type="entry name" value="Medium-chain alcohol dehydrogenases, catalytic domain"/>
    <property type="match status" value="1"/>
</dbReference>
<sequence>MTPLLPATMAAVEITAPGGPEVLQPCRRPVPAPGPGEVLIKVVAAGVNRPDLLQRRGLYPPPPGASDLPGLEIAGEVVAQGPGVDRPAVGTYVCALVTGGGYAEYCPAAAPLCLPVPAGLDPVAAAALPETFFTVWSNVFERGGLRAGDRFLVHGGAGGIGTTAIQLAREFGAEVFATAGTPEKCAFCERLGARAIDYRREDFVARLRDWTGGAGLDLILDPIGGPYLQRNLDCLAAGGRLLLIALQGGSRAEVNLVPLLVKGLTVTGSTLRPRSIADKARIAAALREQVWPLLEAGRVAPVIHGTFPLAEAGAAHRLMEGSGHIGKLVLVTG</sequence>
<dbReference type="InterPro" id="IPR036291">
    <property type="entry name" value="NAD(P)-bd_dom_sf"/>
</dbReference>
<dbReference type="PROSITE" id="PS01162">
    <property type="entry name" value="QOR_ZETA_CRYSTAL"/>
    <property type="match status" value="1"/>
</dbReference>
<dbReference type="Pfam" id="PF00107">
    <property type="entry name" value="ADH_zinc_N"/>
    <property type="match status" value="1"/>
</dbReference>
<accession>A0ABP1C9B8</accession>